<proteinExistence type="predicted"/>
<dbReference type="AlphaFoldDB" id="A0A8J3MUV4"/>
<evidence type="ECO:0000313" key="1">
    <source>
        <dbReference type="EMBL" id="GHO49752.1"/>
    </source>
</evidence>
<evidence type="ECO:0000313" key="2">
    <source>
        <dbReference type="Proteomes" id="UP000612362"/>
    </source>
</evidence>
<dbReference type="RefSeq" id="WP_220198851.1">
    <property type="nucleotide sequence ID" value="NZ_BNJF01000006.1"/>
</dbReference>
<accession>A0A8J3MUV4</accession>
<comment type="caution">
    <text evidence="1">The sequence shown here is derived from an EMBL/GenBank/DDBJ whole genome shotgun (WGS) entry which is preliminary data.</text>
</comment>
<reference evidence="1" key="1">
    <citation type="submission" date="2020-10" db="EMBL/GenBank/DDBJ databases">
        <title>Taxonomic study of unclassified bacteria belonging to the class Ktedonobacteria.</title>
        <authorList>
            <person name="Yabe S."/>
            <person name="Wang C.M."/>
            <person name="Zheng Y."/>
            <person name="Sakai Y."/>
            <person name="Cavaletti L."/>
            <person name="Monciardini P."/>
            <person name="Donadio S."/>
        </authorList>
    </citation>
    <scope>NUCLEOTIDE SEQUENCE</scope>
    <source>
        <strain evidence="1">SOSP1-1</strain>
    </source>
</reference>
<sequence length="176" mass="19997">MGADKIFYSSPDESQIIRESDVISVIQRHVGLKVLRGNMTQRSTYEDAPYLADATIASRWFRVSFESPEGPRQSMVLVVLVPSGLHVATYEPPLLVRFNQALRHQIKDTAEGVMREYIEALEEVALAGWLHCKDAPHSDASTASHFRQAYFRVGFFLPDSNTDKELQKQLQRTDEE</sequence>
<keyword evidence="2" id="KW-1185">Reference proteome</keyword>
<protein>
    <submittedName>
        <fullName evidence="1">Uncharacterized protein</fullName>
    </submittedName>
</protein>
<dbReference type="Proteomes" id="UP000612362">
    <property type="component" value="Unassembled WGS sequence"/>
</dbReference>
<gene>
    <name evidence="1" type="ORF">KSX_79150</name>
</gene>
<organism evidence="1 2">
    <name type="scientific">Ktedonospora formicarum</name>
    <dbReference type="NCBI Taxonomy" id="2778364"/>
    <lineage>
        <taxon>Bacteria</taxon>
        <taxon>Bacillati</taxon>
        <taxon>Chloroflexota</taxon>
        <taxon>Ktedonobacteria</taxon>
        <taxon>Ktedonobacterales</taxon>
        <taxon>Ktedonobacteraceae</taxon>
        <taxon>Ktedonospora</taxon>
    </lineage>
</organism>
<dbReference type="EMBL" id="BNJF01000006">
    <property type="protein sequence ID" value="GHO49752.1"/>
    <property type="molecule type" value="Genomic_DNA"/>
</dbReference>
<name>A0A8J3MUV4_9CHLR</name>